<feature type="region of interest" description="Disordered" evidence="1">
    <location>
        <begin position="11"/>
        <end position="31"/>
    </location>
</feature>
<sequence>MIMELFEEHASELPPWYTDPPSSLYTDPQEP</sequence>
<feature type="compositionally biased region" description="Polar residues" evidence="1">
    <location>
        <begin position="20"/>
        <end position="31"/>
    </location>
</feature>
<reference evidence="2 3" key="1">
    <citation type="journal article" date="2017" name="Int. J. Parasitol.">
        <title>The genome of the protozoan parasite Cystoisospora suis and a reverse vaccinology approach to identify vaccine candidates.</title>
        <authorList>
            <person name="Palmieri N."/>
            <person name="Shrestha A."/>
            <person name="Ruttkowski B."/>
            <person name="Beck T."/>
            <person name="Vogl C."/>
            <person name="Tomley F."/>
            <person name="Blake D.P."/>
            <person name="Joachim A."/>
        </authorList>
    </citation>
    <scope>NUCLEOTIDE SEQUENCE [LARGE SCALE GENOMIC DNA]</scope>
    <source>
        <strain evidence="2 3">Wien I</strain>
    </source>
</reference>
<dbReference type="AlphaFoldDB" id="A0A2C6K8C2"/>
<comment type="caution">
    <text evidence="2">The sequence shown here is derived from an EMBL/GenBank/DDBJ whole genome shotgun (WGS) entry which is preliminary data.</text>
</comment>
<accession>A0A2C6K8C2</accession>
<keyword evidence="3" id="KW-1185">Reference proteome</keyword>
<organism evidence="2 3">
    <name type="scientific">Cystoisospora suis</name>
    <dbReference type="NCBI Taxonomy" id="483139"/>
    <lineage>
        <taxon>Eukaryota</taxon>
        <taxon>Sar</taxon>
        <taxon>Alveolata</taxon>
        <taxon>Apicomplexa</taxon>
        <taxon>Conoidasida</taxon>
        <taxon>Coccidia</taxon>
        <taxon>Eucoccidiorida</taxon>
        <taxon>Eimeriorina</taxon>
        <taxon>Sarcocystidae</taxon>
        <taxon>Cystoisospora</taxon>
    </lineage>
</organism>
<proteinExistence type="predicted"/>
<gene>
    <name evidence="2" type="ORF">CSUI_005067</name>
</gene>
<dbReference type="RefSeq" id="XP_067922775.1">
    <property type="nucleotide sequence ID" value="XM_068065247.1"/>
</dbReference>
<dbReference type="EMBL" id="MIGC01002424">
    <property type="protein sequence ID" value="PHJ21091.1"/>
    <property type="molecule type" value="Genomic_DNA"/>
</dbReference>
<dbReference type="VEuPathDB" id="ToxoDB:CSUI_005067"/>
<name>A0A2C6K8C2_9APIC</name>
<evidence type="ECO:0000313" key="2">
    <source>
        <dbReference type="EMBL" id="PHJ21091.1"/>
    </source>
</evidence>
<feature type="non-terminal residue" evidence="2">
    <location>
        <position position="31"/>
    </location>
</feature>
<dbReference type="Proteomes" id="UP000221165">
    <property type="component" value="Unassembled WGS sequence"/>
</dbReference>
<evidence type="ECO:0000313" key="3">
    <source>
        <dbReference type="Proteomes" id="UP000221165"/>
    </source>
</evidence>
<evidence type="ECO:0000256" key="1">
    <source>
        <dbReference type="SAM" id="MobiDB-lite"/>
    </source>
</evidence>
<protein>
    <submittedName>
        <fullName evidence="2">Uncharacterized protein</fullName>
    </submittedName>
</protein>
<dbReference type="GeneID" id="94428458"/>